<gene>
    <name evidence="2" type="ORF">PSON_ATCC_30995.1.T0320215</name>
</gene>
<keyword evidence="3" id="KW-1185">Reference proteome</keyword>
<evidence type="ECO:0000313" key="3">
    <source>
        <dbReference type="Proteomes" id="UP000692954"/>
    </source>
</evidence>
<evidence type="ECO:0000313" key="2">
    <source>
        <dbReference type="EMBL" id="CAD8074666.1"/>
    </source>
</evidence>
<keyword evidence="1" id="KW-0175">Coiled coil</keyword>
<name>A0A8S1MDG6_9CILI</name>
<dbReference type="OrthoDB" id="309085at2759"/>
<comment type="caution">
    <text evidence="2">The sequence shown here is derived from an EMBL/GenBank/DDBJ whole genome shotgun (WGS) entry which is preliminary data.</text>
</comment>
<protein>
    <submittedName>
        <fullName evidence="2">Uncharacterized protein</fullName>
    </submittedName>
</protein>
<dbReference type="EMBL" id="CAJJDN010000032">
    <property type="protein sequence ID" value="CAD8074666.1"/>
    <property type="molecule type" value="Genomic_DNA"/>
</dbReference>
<organism evidence="2 3">
    <name type="scientific">Paramecium sonneborni</name>
    <dbReference type="NCBI Taxonomy" id="65129"/>
    <lineage>
        <taxon>Eukaryota</taxon>
        <taxon>Sar</taxon>
        <taxon>Alveolata</taxon>
        <taxon>Ciliophora</taxon>
        <taxon>Intramacronucleata</taxon>
        <taxon>Oligohymenophorea</taxon>
        <taxon>Peniculida</taxon>
        <taxon>Parameciidae</taxon>
        <taxon>Paramecium</taxon>
    </lineage>
</organism>
<evidence type="ECO:0000256" key="1">
    <source>
        <dbReference type="SAM" id="Coils"/>
    </source>
</evidence>
<feature type="coiled-coil region" evidence="1">
    <location>
        <begin position="147"/>
        <end position="174"/>
    </location>
</feature>
<sequence>MKNGILLKNQLSFSGIKKLLLHLDELQEQYLATMDQTQIQLYDINSYSDSKLNLVSIYSSNKPFELLETLQNYLIEIKNVKNSKYVKLNWKLKQLMFSLNKAKAIQQQFQQYLEVISNIVQKLKYKKECQILIASFSLILKKRQKFQLKLLQKNNQLSENLNNLSELVIKQENNKDNIKQYLEIKTLQKILDKKVVIKISKKNSAVEPQSSTDKVKEEYHNSGICSDNQKHLQLYYDQPQMYYSFFDFQMYQQYCYINQLKQTECNILNTQLLYQQHPYIYHFYPQFQ</sequence>
<proteinExistence type="predicted"/>
<reference evidence="2" key="1">
    <citation type="submission" date="2021-01" db="EMBL/GenBank/DDBJ databases">
        <authorList>
            <consortium name="Genoscope - CEA"/>
            <person name="William W."/>
        </authorList>
    </citation>
    <scope>NUCLEOTIDE SEQUENCE</scope>
</reference>
<dbReference type="Proteomes" id="UP000692954">
    <property type="component" value="Unassembled WGS sequence"/>
</dbReference>
<accession>A0A8S1MDG6</accession>
<dbReference type="AlphaFoldDB" id="A0A8S1MDG6"/>